<dbReference type="AlphaFoldDB" id="A0A8S3UAV0"/>
<keyword evidence="2" id="KW-0732">Signal</keyword>
<keyword evidence="4" id="KW-1185">Reference proteome</keyword>
<sequence>MIKRPRNVMMLLTLELLILLVINVNTISGIVNSSCTFESGQCGWSVNGGKIQVENVNVEEQHHSSTGPDKDHTTSSDSLFESEYKNNYMLNVYLRQSLKSRPRETIRNNPGVYDYIESHDLAFPLTGNISSHIQNDGISSNTAYAVHRNTTLTENSTINDHNYSIVDQTPETTLNETRDDGKGTTDSYMVLDPSATGFNRTTLLNTCSDPEFAKSAIAIGNSSGDADQYALSMRGVYDHLGINRHKELEVNIYNHTVDNIYDSGSHRRKEEGRKIHMIISQDKN</sequence>
<feature type="compositionally biased region" description="Basic and acidic residues" evidence="1">
    <location>
        <begin position="59"/>
        <end position="74"/>
    </location>
</feature>
<dbReference type="EMBL" id="CAJPWZ010002515">
    <property type="protein sequence ID" value="CAG2239354.1"/>
    <property type="molecule type" value="Genomic_DNA"/>
</dbReference>
<feature type="region of interest" description="Disordered" evidence="1">
    <location>
        <begin position="59"/>
        <end position="78"/>
    </location>
</feature>
<name>A0A8S3UAV0_MYTED</name>
<gene>
    <name evidence="3" type="ORF">MEDL_51706</name>
</gene>
<organism evidence="3 4">
    <name type="scientific">Mytilus edulis</name>
    <name type="common">Blue mussel</name>
    <dbReference type="NCBI Taxonomy" id="6550"/>
    <lineage>
        <taxon>Eukaryota</taxon>
        <taxon>Metazoa</taxon>
        <taxon>Spiralia</taxon>
        <taxon>Lophotrochozoa</taxon>
        <taxon>Mollusca</taxon>
        <taxon>Bivalvia</taxon>
        <taxon>Autobranchia</taxon>
        <taxon>Pteriomorphia</taxon>
        <taxon>Mytilida</taxon>
        <taxon>Mytiloidea</taxon>
        <taxon>Mytilidae</taxon>
        <taxon>Mytilinae</taxon>
        <taxon>Mytilus</taxon>
    </lineage>
</organism>
<evidence type="ECO:0000256" key="1">
    <source>
        <dbReference type="SAM" id="MobiDB-lite"/>
    </source>
</evidence>
<dbReference type="OrthoDB" id="6141628at2759"/>
<protein>
    <submittedName>
        <fullName evidence="3">Uncharacterized protein</fullName>
    </submittedName>
</protein>
<evidence type="ECO:0000313" key="3">
    <source>
        <dbReference type="EMBL" id="CAG2239354.1"/>
    </source>
</evidence>
<evidence type="ECO:0000313" key="4">
    <source>
        <dbReference type="Proteomes" id="UP000683360"/>
    </source>
</evidence>
<feature type="signal peptide" evidence="2">
    <location>
        <begin position="1"/>
        <end position="29"/>
    </location>
</feature>
<accession>A0A8S3UAV0</accession>
<reference evidence="3" key="1">
    <citation type="submission" date="2021-03" db="EMBL/GenBank/DDBJ databases">
        <authorList>
            <person name="Bekaert M."/>
        </authorList>
    </citation>
    <scope>NUCLEOTIDE SEQUENCE</scope>
</reference>
<proteinExistence type="predicted"/>
<comment type="caution">
    <text evidence="3">The sequence shown here is derived from an EMBL/GenBank/DDBJ whole genome shotgun (WGS) entry which is preliminary data.</text>
</comment>
<feature type="chain" id="PRO_5035823457" evidence="2">
    <location>
        <begin position="30"/>
        <end position="284"/>
    </location>
</feature>
<evidence type="ECO:0000256" key="2">
    <source>
        <dbReference type="SAM" id="SignalP"/>
    </source>
</evidence>
<dbReference type="Proteomes" id="UP000683360">
    <property type="component" value="Unassembled WGS sequence"/>
</dbReference>